<dbReference type="Gene3D" id="3.40.30.10">
    <property type="entry name" value="Glutaredoxin"/>
    <property type="match status" value="1"/>
</dbReference>
<dbReference type="GO" id="GO:0016491">
    <property type="term" value="F:oxidoreductase activity"/>
    <property type="evidence" value="ECO:0007669"/>
    <property type="project" value="InterPro"/>
</dbReference>
<dbReference type="PANTHER" id="PTHR42852:SF17">
    <property type="entry name" value="THIOREDOXIN-LIKE PROTEIN HI_1115"/>
    <property type="match status" value="1"/>
</dbReference>
<dbReference type="CDD" id="cd02966">
    <property type="entry name" value="TlpA_like_family"/>
    <property type="match status" value="1"/>
</dbReference>
<organism evidence="3 4">
    <name type="scientific">candidate division TA06 bacterium</name>
    <dbReference type="NCBI Taxonomy" id="2250710"/>
    <lineage>
        <taxon>Bacteria</taxon>
        <taxon>Bacteria division TA06</taxon>
    </lineage>
</organism>
<feature type="domain" description="Thioredoxin" evidence="2">
    <location>
        <begin position="18"/>
        <end position="163"/>
    </location>
</feature>
<keyword evidence="1" id="KW-0732">Signal</keyword>
<dbReference type="InterPro" id="IPR050553">
    <property type="entry name" value="Thioredoxin_ResA/DsbE_sf"/>
</dbReference>
<dbReference type="PROSITE" id="PS51352">
    <property type="entry name" value="THIOREDOXIN_2"/>
    <property type="match status" value="1"/>
</dbReference>
<dbReference type="AlphaFoldDB" id="A0A660SCF1"/>
<dbReference type="Pfam" id="PF00578">
    <property type="entry name" value="AhpC-TSA"/>
    <property type="match status" value="1"/>
</dbReference>
<dbReference type="SUPFAM" id="SSF52833">
    <property type="entry name" value="Thioredoxin-like"/>
    <property type="match status" value="1"/>
</dbReference>
<dbReference type="EMBL" id="QNBD01000282">
    <property type="protein sequence ID" value="RKX68367.1"/>
    <property type="molecule type" value="Genomic_DNA"/>
</dbReference>
<name>A0A660SCF1_UNCT6</name>
<dbReference type="PANTHER" id="PTHR42852">
    <property type="entry name" value="THIOL:DISULFIDE INTERCHANGE PROTEIN DSBE"/>
    <property type="match status" value="1"/>
</dbReference>
<comment type="caution">
    <text evidence="3">The sequence shown here is derived from an EMBL/GenBank/DDBJ whole genome shotgun (WGS) entry which is preliminary data.</text>
</comment>
<dbReference type="InterPro" id="IPR017937">
    <property type="entry name" value="Thioredoxin_CS"/>
</dbReference>
<dbReference type="InterPro" id="IPR000866">
    <property type="entry name" value="AhpC/TSA"/>
</dbReference>
<feature type="signal peptide" evidence="1">
    <location>
        <begin position="1"/>
        <end position="19"/>
    </location>
</feature>
<proteinExistence type="predicted"/>
<accession>A0A660SCF1</accession>
<dbReference type="PROSITE" id="PS00194">
    <property type="entry name" value="THIOREDOXIN_1"/>
    <property type="match status" value="1"/>
</dbReference>
<feature type="chain" id="PRO_5024968712" description="Thioredoxin domain-containing protein" evidence="1">
    <location>
        <begin position="20"/>
        <end position="177"/>
    </location>
</feature>
<dbReference type="InterPro" id="IPR036249">
    <property type="entry name" value="Thioredoxin-like_sf"/>
</dbReference>
<dbReference type="GO" id="GO:0016209">
    <property type="term" value="F:antioxidant activity"/>
    <property type="evidence" value="ECO:0007669"/>
    <property type="project" value="InterPro"/>
</dbReference>
<evidence type="ECO:0000313" key="4">
    <source>
        <dbReference type="Proteomes" id="UP000271125"/>
    </source>
</evidence>
<evidence type="ECO:0000256" key="1">
    <source>
        <dbReference type="SAM" id="SignalP"/>
    </source>
</evidence>
<evidence type="ECO:0000259" key="2">
    <source>
        <dbReference type="PROSITE" id="PS51352"/>
    </source>
</evidence>
<dbReference type="InterPro" id="IPR013766">
    <property type="entry name" value="Thioredoxin_domain"/>
</dbReference>
<dbReference type="Proteomes" id="UP000271125">
    <property type="component" value="Unassembled WGS sequence"/>
</dbReference>
<sequence length="177" mass="20307">MKFFKLLILVFILTISLNAKDGKAPSFIMKGIDGNIYYIDSLISQNRTVVIDFWATWCTPCRIELDKLKKYYPIMQDSGIIMITVNEDGPATRGRLKGYIKSHKWEYLSVYDNNKAIKKLLNVQAIPHTFIINHKGNIAYEHKGFATGVEKIIFNKSLEIARMGNDTLSVKNTEDRK</sequence>
<gene>
    <name evidence="3" type="ORF">DRP43_05720</name>
</gene>
<protein>
    <recommendedName>
        <fullName evidence="2">Thioredoxin domain-containing protein</fullName>
    </recommendedName>
</protein>
<reference evidence="3 4" key="1">
    <citation type="submission" date="2018-06" db="EMBL/GenBank/DDBJ databases">
        <title>Extensive metabolic versatility and redundancy in microbially diverse, dynamic hydrothermal sediments.</title>
        <authorList>
            <person name="Dombrowski N."/>
            <person name="Teske A."/>
            <person name="Baker B.J."/>
        </authorList>
    </citation>
    <scope>NUCLEOTIDE SEQUENCE [LARGE SCALE GENOMIC DNA]</scope>
    <source>
        <strain evidence="3">B10_G13</strain>
    </source>
</reference>
<evidence type="ECO:0000313" key="3">
    <source>
        <dbReference type="EMBL" id="RKX68367.1"/>
    </source>
</evidence>